<dbReference type="GO" id="GO:0004175">
    <property type="term" value="F:endopeptidase activity"/>
    <property type="evidence" value="ECO:0007669"/>
    <property type="project" value="TreeGrafter"/>
</dbReference>
<dbReference type="PROSITE" id="PS50106">
    <property type="entry name" value="PDZ"/>
    <property type="match status" value="1"/>
</dbReference>
<evidence type="ECO:0000256" key="3">
    <source>
        <dbReference type="ARBA" id="ARBA00022801"/>
    </source>
</evidence>
<evidence type="ECO:0000313" key="10">
    <source>
        <dbReference type="Proteomes" id="UP000177091"/>
    </source>
</evidence>
<keyword evidence="7" id="KW-0812">Transmembrane</keyword>
<dbReference type="GO" id="GO:0030288">
    <property type="term" value="C:outer membrane-bounded periplasmic space"/>
    <property type="evidence" value="ECO:0007669"/>
    <property type="project" value="TreeGrafter"/>
</dbReference>
<keyword evidence="7" id="KW-0472">Membrane</keyword>
<gene>
    <name evidence="9" type="ORF">A2112_02800</name>
</gene>
<dbReference type="GO" id="GO:0007165">
    <property type="term" value="P:signal transduction"/>
    <property type="evidence" value="ECO:0007669"/>
    <property type="project" value="TreeGrafter"/>
</dbReference>
<keyword evidence="4 5" id="KW-0720">Serine protease</keyword>
<dbReference type="SMART" id="SM00245">
    <property type="entry name" value="TSPc"/>
    <property type="match status" value="1"/>
</dbReference>
<feature type="transmembrane region" description="Helical" evidence="7">
    <location>
        <begin position="14"/>
        <end position="35"/>
    </location>
</feature>
<dbReference type="SUPFAM" id="SSF52096">
    <property type="entry name" value="ClpP/crotonase"/>
    <property type="match status" value="1"/>
</dbReference>
<dbReference type="InterPro" id="IPR029045">
    <property type="entry name" value="ClpP/crotonase-like_dom_sf"/>
</dbReference>
<dbReference type="Gene3D" id="3.30.750.44">
    <property type="match status" value="1"/>
</dbReference>
<evidence type="ECO:0000256" key="7">
    <source>
        <dbReference type="SAM" id="Phobius"/>
    </source>
</evidence>
<dbReference type="InterPro" id="IPR001478">
    <property type="entry name" value="PDZ"/>
</dbReference>
<feature type="compositionally biased region" description="Acidic residues" evidence="6">
    <location>
        <begin position="395"/>
        <end position="406"/>
    </location>
</feature>
<keyword evidence="7" id="KW-1133">Transmembrane helix</keyword>
<dbReference type="CDD" id="cd07560">
    <property type="entry name" value="Peptidase_S41_CPP"/>
    <property type="match status" value="1"/>
</dbReference>
<dbReference type="GO" id="GO:0006508">
    <property type="term" value="P:proteolysis"/>
    <property type="evidence" value="ECO:0007669"/>
    <property type="project" value="UniProtKB-KW"/>
</dbReference>
<protein>
    <recommendedName>
        <fullName evidence="8">PDZ domain-containing protein</fullName>
    </recommendedName>
</protein>
<evidence type="ECO:0000256" key="4">
    <source>
        <dbReference type="ARBA" id="ARBA00022825"/>
    </source>
</evidence>
<sequence length="416" mass="45173">MEPNSPLPKINFTLIRYLILALIVLAATFSAGYLIGFKGYQGSLAEFPKVTITRELPQDKKDLDFSLFWRVWDTINTSYFDKEKVIPANMVYGAIEGMVSALGDPYTVFLPPDKNRVVQEDLLGSFDGIGIQIGFKGNQLAVIAPLPNSPSEKAGIEAGDFIVGIKDEAKGIERGTVGISITDAVSAIRGPAGTIVTLTLLREGQEEPIVVDVVRESIDVPSVTLTFVGDDENIAQVRLLKFGGETEAEWEEAVIEILKKQSLKGIVLDLRNNPGGYLQGAVDIASEFMKTGRVVVIEERGEQKSEYVVEKIGRFPNTPLVVLVNQGSASASEILAGALRDDKKVKLVGEKTFGKGTIQEPQQVDGGAGLHITVARWLTPSGVWVDGEGLTPDFELEDNGETDEDEQLQKGIELLQ</sequence>
<dbReference type="SMART" id="SM00228">
    <property type="entry name" value="PDZ"/>
    <property type="match status" value="1"/>
</dbReference>
<dbReference type="Pfam" id="PF03572">
    <property type="entry name" value="Peptidase_S41"/>
    <property type="match status" value="1"/>
</dbReference>
<evidence type="ECO:0000256" key="5">
    <source>
        <dbReference type="RuleBase" id="RU004404"/>
    </source>
</evidence>
<keyword evidence="3 5" id="KW-0378">Hydrolase</keyword>
<dbReference type="Gene3D" id="3.90.226.10">
    <property type="entry name" value="2-enoyl-CoA Hydratase, Chain A, domain 1"/>
    <property type="match status" value="1"/>
</dbReference>
<dbReference type="Gene3D" id="2.30.42.10">
    <property type="match status" value="1"/>
</dbReference>
<feature type="domain" description="PDZ" evidence="8">
    <location>
        <begin position="107"/>
        <end position="203"/>
    </location>
</feature>
<keyword evidence="2 5" id="KW-0645">Protease</keyword>
<dbReference type="EMBL" id="MGFK01000017">
    <property type="protein sequence ID" value="OGM04227.1"/>
    <property type="molecule type" value="Genomic_DNA"/>
</dbReference>
<dbReference type="Pfam" id="PF17820">
    <property type="entry name" value="PDZ_6"/>
    <property type="match status" value="1"/>
</dbReference>
<proteinExistence type="inferred from homology"/>
<reference evidence="9 10" key="1">
    <citation type="journal article" date="2016" name="Nat. Commun.">
        <title>Thousands of microbial genomes shed light on interconnected biogeochemical processes in an aquifer system.</title>
        <authorList>
            <person name="Anantharaman K."/>
            <person name="Brown C.T."/>
            <person name="Hug L.A."/>
            <person name="Sharon I."/>
            <person name="Castelle C.J."/>
            <person name="Probst A.J."/>
            <person name="Thomas B.C."/>
            <person name="Singh A."/>
            <person name="Wilkins M.J."/>
            <person name="Karaoz U."/>
            <person name="Brodie E.L."/>
            <person name="Williams K.H."/>
            <person name="Hubbard S.S."/>
            <person name="Banfield J.F."/>
        </authorList>
    </citation>
    <scope>NUCLEOTIDE SEQUENCE [LARGE SCALE GENOMIC DNA]</scope>
</reference>
<name>A0A1F7WNX7_9BACT</name>
<comment type="caution">
    <text evidence="9">The sequence shown here is derived from an EMBL/GenBank/DDBJ whole genome shotgun (WGS) entry which is preliminary data.</text>
</comment>
<dbReference type="Pfam" id="PF22694">
    <property type="entry name" value="CtpB_N-like"/>
    <property type="match status" value="1"/>
</dbReference>
<dbReference type="InterPro" id="IPR055210">
    <property type="entry name" value="CtpA/B_N"/>
</dbReference>
<dbReference type="GO" id="GO:0008236">
    <property type="term" value="F:serine-type peptidase activity"/>
    <property type="evidence" value="ECO:0007669"/>
    <property type="project" value="UniProtKB-KW"/>
</dbReference>
<dbReference type="InterPro" id="IPR036034">
    <property type="entry name" value="PDZ_sf"/>
</dbReference>
<comment type="similarity">
    <text evidence="1 5">Belongs to the peptidase S41A family.</text>
</comment>
<organism evidence="9 10">
    <name type="scientific">Candidatus Woesebacteria bacterium GWA1_42_12</name>
    <dbReference type="NCBI Taxonomy" id="1802472"/>
    <lineage>
        <taxon>Bacteria</taxon>
        <taxon>Candidatus Woeseibacteriota</taxon>
    </lineage>
</organism>
<dbReference type="Proteomes" id="UP000177091">
    <property type="component" value="Unassembled WGS sequence"/>
</dbReference>
<evidence type="ECO:0000256" key="6">
    <source>
        <dbReference type="SAM" id="MobiDB-lite"/>
    </source>
</evidence>
<evidence type="ECO:0000256" key="2">
    <source>
        <dbReference type="ARBA" id="ARBA00022670"/>
    </source>
</evidence>
<dbReference type="InterPro" id="IPR005151">
    <property type="entry name" value="Tail-specific_protease"/>
</dbReference>
<accession>A0A1F7WNX7</accession>
<evidence type="ECO:0000259" key="8">
    <source>
        <dbReference type="PROSITE" id="PS50106"/>
    </source>
</evidence>
<dbReference type="PANTHER" id="PTHR32060:SF30">
    <property type="entry name" value="CARBOXY-TERMINAL PROCESSING PROTEASE CTPA"/>
    <property type="match status" value="1"/>
</dbReference>
<dbReference type="InterPro" id="IPR004447">
    <property type="entry name" value="Peptidase_S41A"/>
</dbReference>
<dbReference type="PANTHER" id="PTHR32060">
    <property type="entry name" value="TAIL-SPECIFIC PROTEASE"/>
    <property type="match status" value="1"/>
</dbReference>
<evidence type="ECO:0000313" key="9">
    <source>
        <dbReference type="EMBL" id="OGM04227.1"/>
    </source>
</evidence>
<dbReference type="CDD" id="cd06782">
    <property type="entry name" value="cpPDZ_CPP-like"/>
    <property type="match status" value="1"/>
</dbReference>
<evidence type="ECO:0000256" key="1">
    <source>
        <dbReference type="ARBA" id="ARBA00009179"/>
    </source>
</evidence>
<dbReference type="SUPFAM" id="SSF50156">
    <property type="entry name" value="PDZ domain-like"/>
    <property type="match status" value="1"/>
</dbReference>
<dbReference type="AlphaFoldDB" id="A0A1F7WNX7"/>
<feature type="region of interest" description="Disordered" evidence="6">
    <location>
        <begin position="395"/>
        <end position="416"/>
    </location>
</feature>
<dbReference type="InterPro" id="IPR041489">
    <property type="entry name" value="PDZ_6"/>
</dbReference>
<dbReference type="NCBIfam" id="TIGR00225">
    <property type="entry name" value="prc"/>
    <property type="match status" value="1"/>
</dbReference>